<keyword evidence="2" id="KW-0472">Membrane</keyword>
<evidence type="ECO:0000256" key="1">
    <source>
        <dbReference type="SAM" id="Coils"/>
    </source>
</evidence>
<dbReference type="AlphaFoldDB" id="A0A5B9MD50"/>
<dbReference type="KEGG" id="smam:Mal15_22140"/>
<evidence type="ECO:0000256" key="2">
    <source>
        <dbReference type="SAM" id="Phobius"/>
    </source>
</evidence>
<evidence type="ECO:0000313" key="3">
    <source>
        <dbReference type="EMBL" id="QEF98166.1"/>
    </source>
</evidence>
<dbReference type="RefSeq" id="WP_147867727.1">
    <property type="nucleotide sequence ID" value="NZ_CP036264.1"/>
</dbReference>
<reference evidence="3 4" key="1">
    <citation type="submission" date="2019-02" db="EMBL/GenBank/DDBJ databases">
        <title>Planctomycetal bacteria perform biofilm scaping via a novel small molecule.</title>
        <authorList>
            <person name="Jeske O."/>
            <person name="Boedeker C."/>
            <person name="Wiegand S."/>
            <person name="Breitling P."/>
            <person name="Kallscheuer N."/>
            <person name="Jogler M."/>
            <person name="Rohde M."/>
            <person name="Petersen J."/>
            <person name="Medema M.H."/>
            <person name="Surup F."/>
            <person name="Jogler C."/>
        </authorList>
    </citation>
    <scope>NUCLEOTIDE SEQUENCE [LARGE SCALE GENOMIC DNA]</scope>
    <source>
        <strain evidence="3 4">Mal15</strain>
    </source>
</reference>
<gene>
    <name evidence="3" type="ORF">Mal15_22140</name>
</gene>
<dbReference type="Proteomes" id="UP000321353">
    <property type="component" value="Chromosome"/>
</dbReference>
<sequence precursor="true">MLGDGQLSELGQHGIVAMMAGVIGYLFRLLQTHETRERNQLIKQHSKEIETLRSDMTVQKEETRKCNEHREKLQQEVNQCNVQIALLGGSAQSNPSEHE</sequence>
<feature type="coiled-coil region" evidence="1">
    <location>
        <begin position="42"/>
        <end position="79"/>
    </location>
</feature>
<dbReference type="EMBL" id="CP036264">
    <property type="protein sequence ID" value="QEF98166.1"/>
    <property type="molecule type" value="Genomic_DNA"/>
</dbReference>
<evidence type="ECO:0000313" key="4">
    <source>
        <dbReference type="Proteomes" id="UP000321353"/>
    </source>
</evidence>
<proteinExistence type="predicted"/>
<keyword evidence="2" id="KW-1133">Transmembrane helix</keyword>
<feature type="transmembrane region" description="Helical" evidence="2">
    <location>
        <begin position="12"/>
        <end position="30"/>
    </location>
</feature>
<organism evidence="3 4">
    <name type="scientific">Stieleria maiorica</name>
    <dbReference type="NCBI Taxonomy" id="2795974"/>
    <lineage>
        <taxon>Bacteria</taxon>
        <taxon>Pseudomonadati</taxon>
        <taxon>Planctomycetota</taxon>
        <taxon>Planctomycetia</taxon>
        <taxon>Pirellulales</taxon>
        <taxon>Pirellulaceae</taxon>
        <taxon>Stieleria</taxon>
    </lineage>
</organism>
<protein>
    <submittedName>
        <fullName evidence="3">Uncharacterized protein</fullName>
    </submittedName>
</protein>
<accession>A0A5B9MD50</accession>
<keyword evidence="2" id="KW-0812">Transmembrane</keyword>
<keyword evidence="4" id="KW-1185">Reference proteome</keyword>
<name>A0A5B9MD50_9BACT</name>
<keyword evidence="1" id="KW-0175">Coiled coil</keyword>